<reference evidence="1" key="1">
    <citation type="submission" date="2023-03" db="EMBL/GenBank/DDBJ databases">
        <title>Amycolatopsis taiwanensis NBRC 103393.</title>
        <authorList>
            <person name="Ichikawa N."/>
            <person name="Sato H."/>
            <person name="Tonouchi N."/>
        </authorList>
    </citation>
    <scope>NUCLEOTIDE SEQUENCE</scope>
    <source>
        <strain evidence="1">NBRC 103393</strain>
    </source>
</reference>
<evidence type="ECO:0008006" key="3">
    <source>
        <dbReference type="Google" id="ProtNLM"/>
    </source>
</evidence>
<accession>A0A9W6QWX1</accession>
<organism evidence="1 2">
    <name type="scientific">Amycolatopsis taiwanensis</name>
    <dbReference type="NCBI Taxonomy" id="342230"/>
    <lineage>
        <taxon>Bacteria</taxon>
        <taxon>Bacillati</taxon>
        <taxon>Actinomycetota</taxon>
        <taxon>Actinomycetes</taxon>
        <taxon>Pseudonocardiales</taxon>
        <taxon>Pseudonocardiaceae</taxon>
        <taxon>Amycolatopsis</taxon>
    </lineage>
</organism>
<evidence type="ECO:0000313" key="1">
    <source>
        <dbReference type="EMBL" id="GLY65539.1"/>
    </source>
</evidence>
<dbReference type="AlphaFoldDB" id="A0A9W6QWX1"/>
<sequence length="261" mass="29377">MSRLGPSTDYAAARRRAILAQVRAAIASRQHDPAALMTLDDVVAALGFTSVSGSRRTEVPAEAIIGTMARRDEFDREFRPRTTRVRDRWLRVAGAVEAGEVLPPVELTRVGDMYFVRDGHHRVAVAKALGHPVVDAHVRRLCTVAFGMLCLQLKHLPSKAAERLFLERVPLPDDVRTKLWLDDPADWMRLADSAEAWGFRSGMTAATERERRVFAEAWWTGEVLPSLAAHPDVQCQYEVQRYVTLLHRRQRTPARPSNPAR</sequence>
<keyword evidence="2" id="KW-1185">Reference proteome</keyword>
<name>A0A9W6QWX1_9PSEU</name>
<evidence type="ECO:0000313" key="2">
    <source>
        <dbReference type="Proteomes" id="UP001165136"/>
    </source>
</evidence>
<dbReference type="EMBL" id="BSTI01000004">
    <property type="protein sequence ID" value="GLY65539.1"/>
    <property type="molecule type" value="Genomic_DNA"/>
</dbReference>
<protein>
    <recommendedName>
        <fullName evidence="3">Chromosome partitioning protein ParB</fullName>
    </recommendedName>
</protein>
<dbReference type="RefSeq" id="WP_052371378.1">
    <property type="nucleotide sequence ID" value="NZ_BSTI01000004.1"/>
</dbReference>
<proteinExistence type="predicted"/>
<dbReference type="SUPFAM" id="SSF110849">
    <property type="entry name" value="ParB/Sulfiredoxin"/>
    <property type="match status" value="1"/>
</dbReference>
<comment type="caution">
    <text evidence="1">The sequence shown here is derived from an EMBL/GenBank/DDBJ whole genome shotgun (WGS) entry which is preliminary data.</text>
</comment>
<dbReference type="InterPro" id="IPR036086">
    <property type="entry name" value="ParB/Sulfiredoxin_sf"/>
</dbReference>
<dbReference type="Proteomes" id="UP001165136">
    <property type="component" value="Unassembled WGS sequence"/>
</dbReference>
<gene>
    <name evidence="1" type="ORF">Atai01_21580</name>
</gene>